<proteinExistence type="predicted"/>
<dbReference type="PANTHER" id="PTHR43737:SF1">
    <property type="entry name" value="DUF1501 DOMAIN-CONTAINING PROTEIN"/>
    <property type="match status" value="1"/>
</dbReference>
<dbReference type="InterPro" id="IPR017850">
    <property type="entry name" value="Alkaline_phosphatase_core_sf"/>
</dbReference>
<sequence>MITLLGSPRRCCDGLTRRETLTAGALTLLGGGFTLPDLLAAESRRPAAARPGRAKSVILLYLLGGAATQDMWDLKPAAPAEIRGEFRPIDTSVPGVRIGEHLPRTATWMHRAAVVRSVNHKAGCHNCLPSYTGLETPMPDQHPRDTDPPSVGSVCEFLRQDRGDLPDYVYMPCWLGWGQAFRRAGPYAGFLGRRYDALTTECRPFADPGVTPTPGKPATVRGTPLLPSTAFEPDLSRDRFRTRRDLLGRLDGRLREAEVGYDRVRQRAFDLLTSSRLRTAFDLTREDPRRLDRYGRTLLGHSTLIARKLVEEGVRFVNVTWDLFWDRAKVDYDAWDTHTRNFEILRTNELPHFDQTFTALMEDLSASGLLDETLVVVMSEMGRTPRVNANAGRDHWTFCYSVVFAGGGVRGGTVYGASDAHAAYVKDRPVTPADVCATIYQALGIDPDSTVPDRGGRPVSVGQNGRPIADILA</sequence>
<dbReference type="OrthoDB" id="127333at2"/>
<dbReference type="RefSeq" id="WP_145234589.1">
    <property type="nucleotide sequence ID" value="NZ_CP036273.1"/>
</dbReference>
<dbReference type="EMBL" id="CP036273">
    <property type="protein sequence ID" value="QDU18949.1"/>
    <property type="molecule type" value="Genomic_DNA"/>
</dbReference>
<dbReference type="AlphaFoldDB" id="A0A517XN64"/>
<evidence type="ECO:0008006" key="4">
    <source>
        <dbReference type="Google" id="ProtNLM"/>
    </source>
</evidence>
<evidence type="ECO:0000313" key="2">
    <source>
        <dbReference type="EMBL" id="QDU18949.1"/>
    </source>
</evidence>
<dbReference type="PANTHER" id="PTHR43737">
    <property type="entry name" value="BLL7424 PROTEIN"/>
    <property type="match status" value="1"/>
</dbReference>
<gene>
    <name evidence="2" type="ORF">ETAA1_08480</name>
</gene>
<feature type="region of interest" description="Disordered" evidence="1">
    <location>
        <begin position="206"/>
        <end position="227"/>
    </location>
</feature>
<dbReference type="SUPFAM" id="SSF53649">
    <property type="entry name" value="Alkaline phosphatase-like"/>
    <property type="match status" value="1"/>
</dbReference>
<dbReference type="Gene3D" id="3.40.720.10">
    <property type="entry name" value="Alkaline Phosphatase, subunit A"/>
    <property type="match status" value="1"/>
</dbReference>
<dbReference type="Pfam" id="PF07394">
    <property type="entry name" value="DUF1501"/>
    <property type="match status" value="1"/>
</dbReference>
<keyword evidence="3" id="KW-1185">Reference proteome</keyword>
<reference evidence="2 3" key="1">
    <citation type="submission" date="2019-02" db="EMBL/GenBank/DDBJ databases">
        <title>Deep-cultivation of Planctomycetes and their phenomic and genomic characterization uncovers novel biology.</title>
        <authorList>
            <person name="Wiegand S."/>
            <person name="Jogler M."/>
            <person name="Boedeker C."/>
            <person name="Pinto D."/>
            <person name="Vollmers J."/>
            <person name="Rivas-Marin E."/>
            <person name="Kohn T."/>
            <person name="Peeters S.H."/>
            <person name="Heuer A."/>
            <person name="Rast P."/>
            <person name="Oberbeckmann S."/>
            <person name="Bunk B."/>
            <person name="Jeske O."/>
            <person name="Meyerdierks A."/>
            <person name="Storesund J.E."/>
            <person name="Kallscheuer N."/>
            <person name="Luecker S."/>
            <person name="Lage O.M."/>
            <person name="Pohl T."/>
            <person name="Merkel B.J."/>
            <person name="Hornburger P."/>
            <person name="Mueller R.-W."/>
            <person name="Bruemmer F."/>
            <person name="Labrenz M."/>
            <person name="Spormann A.M."/>
            <person name="Op den Camp H."/>
            <person name="Overmann J."/>
            <person name="Amann R."/>
            <person name="Jetten M.S.M."/>
            <person name="Mascher T."/>
            <person name="Medema M.H."/>
            <person name="Devos D.P."/>
            <person name="Kaster A.-K."/>
            <person name="Ovreas L."/>
            <person name="Rohde M."/>
            <person name="Galperin M.Y."/>
            <person name="Jogler C."/>
        </authorList>
    </citation>
    <scope>NUCLEOTIDE SEQUENCE [LARGE SCALE GENOMIC DNA]</scope>
    <source>
        <strain evidence="2 3">ETA_A1</strain>
    </source>
</reference>
<protein>
    <recommendedName>
        <fullName evidence="4">DUF1501 domain-containing protein</fullName>
    </recommendedName>
</protein>
<name>A0A517XN64_9BACT</name>
<evidence type="ECO:0000313" key="3">
    <source>
        <dbReference type="Proteomes" id="UP000319576"/>
    </source>
</evidence>
<evidence type="ECO:0000256" key="1">
    <source>
        <dbReference type="SAM" id="MobiDB-lite"/>
    </source>
</evidence>
<organism evidence="2 3">
    <name type="scientific">Urbifossiella limnaea</name>
    <dbReference type="NCBI Taxonomy" id="2528023"/>
    <lineage>
        <taxon>Bacteria</taxon>
        <taxon>Pseudomonadati</taxon>
        <taxon>Planctomycetota</taxon>
        <taxon>Planctomycetia</taxon>
        <taxon>Gemmatales</taxon>
        <taxon>Gemmataceae</taxon>
        <taxon>Urbifossiella</taxon>
    </lineage>
</organism>
<dbReference type="InterPro" id="IPR010869">
    <property type="entry name" value="DUF1501"/>
</dbReference>
<accession>A0A517XN64</accession>
<dbReference type="Proteomes" id="UP000319576">
    <property type="component" value="Chromosome"/>
</dbReference>
<dbReference type="KEGG" id="uli:ETAA1_08480"/>